<protein>
    <submittedName>
        <fullName evidence="7">Lipid A biosynthesis lauroyltransferase</fullName>
        <ecNumber evidence="7">2.3.1.241</ecNumber>
    </submittedName>
</protein>
<proteinExistence type="predicted"/>
<dbReference type="GO" id="GO:0008913">
    <property type="term" value="F:Kdo2-lipid IVA acyltransferase activity"/>
    <property type="evidence" value="ECO:0007669"/>
    <property type="project" value="UniProtKB-EC"/>
</dbReference>
<organism evidence="7">
    <name type="scientific">bioreactor metagenome</name>
    <dbReference type="NCBI Taxonomy" id="1076179"/>
    <lineage>
        <taxon>unclassified sequences</taxon>
        <taxon>metagenomes</taxon>
        <taxon>ecological metagenomes</taxon>
    </lineage>
</organism>
<evidence type="ECO:0000313" key="7">
    <source>
        <dbReference type="EMBL" id="MPM98233.1"/>
    </source>
</evidence>
<keyword evidence="6 7" id="KW-0012">Acyltransferase</keyword>
<dbReference type="EC" id="2.3.1.241" evidence="7"/>
<evidence type="ECO:0000256" key="1">
    <source>
        <dbReference type="ARBA" id="ARBA00004533"/>
    </source>
</evidence>
<evidence type="ECO:0000256" key="2">
    <source>
        <dbReference type="ARBA" id="ARBA00022475"/>
    </source>
</evidence>
<comment type="subcellular location">
    <subcellularLocation>
        <location evidence="1">Cell inner membrane</location>
    </subcellularLocation>
</comment>
<keyword evidence="5" id="KW-0472">Membrane</keyword>
<dbReference type="EMBL" id="VSSQ01044413">
    <property type="protein sequence ID" value="MPM98233.1"/>
    <property type="molecule type" value="Genomic_DNA"/>
</dbReference>
<comment type="caution">
    <text evidence="7">The sequence shown here is derived from an EMBL/GenBank/DDBJ whole genome shotgun (WGS) entry which is preliminary data.</text>
</comment>
<keyword evidence="4 7" id="KW-0808">Transferase</keyword>
<dbReference type="InterPro" id="IPR004960">
    <property type="entry name" value="LipA_acyltrans"/>
</dbReference>
<evidence type="ECO:0000256" key="3">
    <source>
        <dbReference type="ARBA" id="ARBA00022519"/>
    </source>
</evidence>
<dbReference type="PANTHER" id="PTHR30606">
    <property type="entry name" value="LIPID A BIOSYNTHESIS LAUROYL ACYLTRANSFERASE"/>
    <property type="match status" value="1"/>
</dbReference>
<dbReference type="CDD" id="cd07984">
    <property type="entry name" value="LPLAT_LABLAT-like"/>
    <property type="match status" value="1"/>
</dbReference>
<keyword evidence="3" id="KW-0997">Cell inner membrane</keyword>
<evidence type="ECO:0000256" key="4">
    <source>
        <dbReference type="ARBA" id="ARBA00022679"/>
    </source>
</evidence>
<dbReference type="Pfam" id="PF03279">
    <property type="entry name" value="Lip_A_acyltrans"/>
    <property type="match status" value="1"/>
</dbReference>
<reference evidence="7" key="1">
    <citation type="submission" date="2019-08" db="EMBL/GenBank/DDBJ databases">
        <authorList>
            <person name="Kucharzyk K."/>
            <person name="Murdoch R.W."/>
            <person name="Higgins S."/>
            <person name="Loffler F."/>
        </authorList>
    </citation>
    <scope>NUCLEOTIDE SEQUENCE</scope>
</reference>
<evidence type="ECO:0000256" key="6">
    <source>
        <dbReference type="ARBA" id="ARBA00023315"/>
    </source>
</evidence>
<dbReference type="GO" id="GO:0005886">
    <property type="term" value="C:plasma membrane"/>
    <property type="evidence" value="ECO:0007669"/>
    <property type="project" value="UniProtKB-SubCell"/>
</dbReference>
<gene>
    <name evidence="7" type="primary">lpxL_11</name>
    <name evidence="7" type="ORF">SDC9_145417</name>
</gene>
<dbReference type="PANTHER" id="PTHR30606:SF10">
    <property type="entry name" value="PHOSPHATIDYLINOSITOL MANNOSIDE ACYLTRANSFERASE"/>
    <property type="match status" value="1"/>
</dbReference>
<evidence type="ECO:0000256" key="5">
    <source>
        <dbReference type="ARBA" id="ARBA00023136"/>
    </source>
</evidence>
<keyword evidence="2" id="KW-1003">Cell membrane</keyword>
<name>A0A645EBS5_9ZZZZ</name>
<dbReference type="AlphaFoldDB" id="A0A645EBS5"/>
<dbReference type="GO" id="GO:0008610">
    <property type="term" value="P:lipid biosynthetic process"/>
    <property type="evidence" value="ECO:0007669"/>
    <property type="project" value="UniProtKB-ARBA"/>
</dbReference>
<accession>A0A645EBS5</accession>
<dbReference type="GO" id="GO:1901137">
    <property type="term" value="P:carbohydrate derivative biosynthetic process"/>
    <property type="evidence" value="ECO:0007669"/>
    <property type="project" value="UniProtKB-ARBA"/>
</dbReference>
<sequence>MNGLGTDQRDERITNLIMELRNAGGMKALGKASDLKAMIRALQAGEIIAVPVDQDAKKAGIVSPFLGYPASTPIGMAKLADKLGCAVVPAYCVRWLDTHKLELHFLPALKGREGKPYGKDLQSSIDDCNEVISEWIRKYPDQWMWMYPRWESVERGDFD</sequence>